<dbReference type="Gene3D" id="3.30.70.1290">
    <property type="entry name" value="Transposase IS200-like"/>
    <property type="match status" value="1"/>
</dbReference>
<name>A0A1V3NIV4_9GAMM</name>
<dbReference type="PANTHER" id="PTHR34322:SF2">
    <property type="entry name" value="TRANSPOSASE IS200-LIKE DOMAIN-CONTAINING PROTEIN"/>
    <property type="match status" value="1"/>
</dbReference>
<dbReference type="InterPro" id="IPR002686">
    <property type="entry name" value="Transposase_17"/>
</dbReference>
<dbReference type="STRING" id="108003.B1C78_07520"/>
<feature type="compositionally biased region" description="Basic and acidic residues" evidence="1">
    <location>
        <begin position="222"/>
        <end position="237"/>
    </location>
</feature>
<evidence type="ECO:0000313" key="3">
    <source>
        <dbReference type="EMBL" id="OOG24914.1"/>
    </source>
</evidence>
<protein>
    <submittedName>
        <fullName evidence="3">Transposase</fullName>
    </submittedName>
</protein>
<dbReference type="SUPFAM" id="SSF143422">
    <property type="entry name" value="Transposase IS200-like"/>
    <property type="match status" value="1"/>
</dbReference>
<gene>
    <name evidence="3" type="ORF">B1C78_07520</name>
</gene>
<keyword evidence="4" id="KW-1185">Reference proteome</keyword>
<dbReference type="Proteomes" id="UP000189462">
    <property type="component" value="Unassembled WGS sequence"/>
</dbReference>
<comment type="caution">
    <text evidence="3">The sequence shown here is derived from an EMBL/GenBank/DDBJ whole genome shotgun (WGS) entry which is preliminary data.</text>
</comment>
<dbReference type="RefSeq" id="WP_077278538.1">
    <property type="nucleotide sequence ID" value="NZ_MVBK01000042.1"/>
</dbReference>
<sequence>MARMPRIVIPGQPLHVIQRGNNRADVFFQRSDYLRYLNDLREAAERYGCAIHAYVLMTNHVHLLLTPDHEQGPAHMMQAVGRRYVRYVNTRHGRTGTLWEGRYKSVVVDSENYLLACSRYIELNPVRAGMVTHPGEYSWSSYGCNARGVADNLITPHPVYRALGPSAAEREAAYGALFGGLLESRTLKEIRDATHAGMVLGGKRFRKEVEAALGRPVARRAHGGDRRSKEFRQRKTT</sequence>
<dbReference type="AlphaFoldDB" id="A0A1V3NIV4"/>
<reference evidence="3 4" key="1">
    <citation type="submission" date="2017-02" db="EMBL/GenBank/DDBJ databases">
        <title>Genomic diversity within the haloalkaliphilic genus Thioalkalivibrio.</title>
        <authorList>
            <person name="Ahn A.-C."/>
            <person name="Meier-Kolthoff J."/>
            <person name="Overmars L."/>
            <person name="Richter M."/>
            <person name="Woyke T."/>
            <person name="Sorokin D.Y."/>
            <person name="Muyzer G."/>
        </authorList>
    </citation>
    <scope>NUCLEOTIDE SEQUENCE [LARGE SCALE GENOMIC DNA]</scope>
    <source>
        <strain evidence="3 4">ALJD</strain>
    </source>
</reference>
<feature type="domain" description="Transposase IS200-like" evidence="2">
    <location>
        <begin position="9"/>
        <end position="124"/>
    </location>
</feature>
<dbReference type="InterPro" id="IPR036515">
    <property type="entry name" value="Transposase_17_sf"/>
</dbReference>
<dbReference type="SMART" id="SM01321">
    <property type="entry name" value="Y1_Tnp"/>
    <property type="match status" value="1"/>
</dbReference>
<dbReference type="OrthoDB" id="9814067at2"/>
<feature type="region of interest" description="Disordered" evidence="1">
    <location>
        <begin position="216"/>
        <end position="237"/>
    </location>
</feature>
<dbReference type="GO" id="GO:0006313">
    <property type="term" value="P:DNA transposition"/>
    <property type="evidence" value="ECO:0007669"/>
    <property type="project" value="InterPro"/>
</dbReference>
<proteinExistence type="predicted"/>
<evidence type="ECO:0000313" key="4">
    <source>
        <dbReference type="Proteomes" id="UP000189462"/>
    </source>
</evidence>
<evidence type="ECO:0000259" key="2">
    <source>
        <dbReference type="SMART" id="SM01321"/>
    </source>
</evidence>
<organism evidence="3 4">
    <name type="scientific">Thioalkalivibrio denitrificans</name>
    <dbReference type="NCBI Taxonomy" id="108003"/>
    <lineage>
        <taxon>Bacteria</taxon>
        <taxon>Pseudomonadati</taxon>
        <taxon>Pseudomonadota</taxon>
        <taxon>Gammaproteobacteria</taxon>
        <taxon>Chromatiales</taxon>
        <taxon>Ectothiorhodospiraceae</taxon>
        <taxon>Thioalkalivibrio</taxon>
    </lineage>
</organism>
<accession>A0A1V3NIV4</accession>
<dbReference type="Pfam" id="PF01797">
    <property type="entry name" value="Y1_Tnp"/>
    <property type="match status" value="1"/>
</dbReference>
<evidence type="ECO:0000256" key="1">
    <source>
        <dbReference type="SAM" id="MobiDB-lite"/>
    </source>
</evidence>
<dbReference type="GO" id="GO:0004803">
    <property type="term" value="F:transposase activity"/>
    <property type="evidence" value="ECO:0007669"/>
    <property type="project" value="InterPro"/>
</dbReference>
<dbReference type="EMBL" id="MVBK01000042">
    <property type="protein sequence ID" value="OOG24914.1"/>
    <property type="molecule type" value="Genomic_DNA"/>
</dbReference>
<dbReference type="PANTHER" id="PTHR34322">
    <property type="entry name" value="TRANSPOSASE, Y1_TNP DOMAIN-CONTAINING"/>
    <property type="match status" value="1"/>
</dbReference>
<dbReference type="GO" id="GO:0003677">
    <property type="term" value="F:DNA binding"/>
    <property type="evidence" value="ECO:0007669"/>
    <property type="project" value="InterPro"/>
</dbReference>